<reference evidence="2 3" key="1">
    <citation type="journal article" date="2019" name="Commun. Biol.">
        <title>The bagworm genome reveals a unique fibroin gene that provides high tensile strength.</title>
        <authorList>
            <person name="Kono N."/>
            <person name="Nakamura H."/>
            <person name="Ohtoshi R."/>
            <person name="Tomita M."/>
            <person name="Numata K."/>
            <person name="Arakawa K."/>
        </authorList>
    </citation>
    <scope>NUCLEOTIDE SEQUENCE [LARGE SCALE GENOMIC DNA]</scope>
</reference>
<evidence type="ECO:0000313" key="2">
    <source>
        <dbReference type="EMBL" id="GBP80484.1"/>
    </source>
</evidence>
<evidence type="ECO:0000313" key="3">
    <source>
        <dbReference type="Proteomes" id="UP000299102"/>
    </source>
</evidence>
<proteinExistence type="predicted"/>
<feature type="compositionally biased region" description="Basic and acidic residues" evidence="1">
    <location>
        <begin position="54"/>
        <end position="84"/>
    </location>
</feature>
<organism evidence="2 3">
    <name type="scientific">Eumeta variegata</name>
    <name type="common">Bagworm moth</name>
    <name type="synonym">Eumeta japonica</name>
    <dbReference type="NCBI Taxonomy" id="151549"/>
    <lineage>
        <taxon>Eukaryota</taxon>
        <taxon>Metazoa</taxon>
        <taxon>Ecdysozoa</taxon>
        <taxon>Arthropoda</taxon>
        <taxon>Hexapoda</taxon>
        <taxon>Insecta</taxon>
        <taxon>Pterygota</taxon>
        <taxon>Neoptera</taxon>
        <taxon>Endopterygota</taxon>
        <taxon>Lepidoptera</taxon>
        <taxon>Glossata</taxon>
        <taxon>Ditrysia</taxon>
        <taxon>Tineoidea</taxon>
        <taxon>Psychidae</taxon>
        <taxon>Oiketicinae</taxon>
        <taxon>Eumeta</taxon>
    </lineage>
</organism>
<name>A0A4C1Z0A2_EUMVA</name>
<comment type="caution">
    <text evidence="2">The sequence shown here is derived from an EMBL/GenBank/DDBJ whole genome shotgun (WGS) entry which is preliminary data.</text>
</comment>
<feature type="compositionally biased region" description="Low complexity" evidence="1">
    <location>
        <begin position="95"/>
        <end position="109"/>
    </location>
</feature>
<feature type="compositionally biased region" description="Gly residues" evidence="1">
    <location>
        <begin position="85"/>
        <end position="94"/>
    </location>
</feature>
<feature type="region of interest" description="Disordered" evidence="1">
    <location>
        <begin position="27"/>
        <end position="137"/>
    </location>
</feature>
<dbReference type="Proteomes" id="UP000299102">
    <property type="component" value="Unassembled WGS sequence"/>
</dbReference>
<sequence>MATRILGSEVVGCRRIGYAYVLNVLGDERTAGARGPPRPRAGGGRQRNRKKLKVKADESAMRREGREARSRQNRCREKLTEGREPPGGSGGGGDLLTPHGGAALASGAREASEASGRRAAQAHRPARPAVTAAGYSH</sequence>
<accession>A0A4C1Z0A2</accession>
<dbReference type="EMBL" id="BGZK01001465">
    <property type="protein sequence ID" value="GBP80484.1"/>
    <property type="molecule type" value="Genomic_DNA"/>
</dbReference>
<evidence type="ECO:0000256" key="1">
    <source>
        <dbReference type="SAM" id="MobiDB-lite"/>
    </source>
</evidence>
<keyword evidence="3" id="KW-1185">Reference proteome</keyword>
<dbReference type="AlphaFoldDB" id="A0A4C1Z0A2"/>
<protein>
    <submittedName>
        <fullName evidence="2">Uncharacterized protein</fullName>
    </submittedName>
</protein>
<gene>
    <name evidence="2" type="ORF">EVAR_102414_1</name>
</gene>